<feature type="domain" description="MYND-type" evidence="6">
    <location>
        <begin position="19"/>
        <end position="57"/>
    </location>
</feature>
<keyword evidence="3" id="KW-0862">Zinc</keyword>
<reference evidence="7" key="1">
    <citation type="submission" date="2014-12" db="EMBL/GenBank/DDBJ databases">
        <title>Insight into the proteome of Arion vulgaris.</title>
        <authorList>
            <person name="Aradska J."/>
            <person name="Bulat T."/>
            <person name="Smidak R."/>
            <person name="Sarate P."/>
            <person name="Gangsoo J."/>
            <person name="Sialana F."/>
            <person name="Bilban M."/>
            <person name="Lubec G."/>
        </authorList>
    </citation>
    <scope>NUCLEOTIDE SEQUENCE</scope>
    <source>
        <tissue evidence="7">Skin</tissue>
    </source>
</reference>
<proteinExistence type="predicted"/>
<evidence type="ECO:0000256" key="3">
    <source>
        <dbReference type="ARBA" id="ARBA00022833"/>
    </source>
</evidence>
<evidence type="ECO:0000259" key="6">
    <source>
        <dbReference type="PROSITE" id="PS50865"/>
    </source>
</evidence>
<accession>A0A0B7A620</accession>
<dbReference type="EMBL" id="HACG01029539">
    <property type="protein sequence ID" value="CEK76404.1"/>
    <property type="molecule type" value="Transcribed_RNA"/>
</dbReference>
<keyword evidence="2 4" id="KW-0863">Zinc-finger</keyword>
<dbReference type="Gene3D" id="6.10.140.2220">
    <property type="match status" value="1"/>
</dbReference>
<dbReference type="PROSITE" id="PS01360">
    <property type="entry name" value="ZF_MYND_1"/>
    <property type="match status" value="1"/>
</dbReference>
<dbReference type="PROSITE" id="PS50865">
    <property type="entry name" value="ZF_MYND_2"/>
    <property type="match status" value="1"/>
</dbReference>
<dbReference type="GO" id="GO:0008270">
    <property type="term" value="F:zinc ion binding"/>
    <property type="evidence" value="ECO:0007669"/>
    <property type="project" value="UniProtKB-KW"/>
</dbReference>
<feature type="region of interest" description="Disordered" evidence="5">
    <location>
        <begin position="195"/>
        <end position="228"/>
    </location>
</feature>
<feature type="non-terminal residue" evidence="7">
    <location>
        <position position="228"/>
    </location>
</feature>
<dbReference type="InterPro" id="IPR002893">
    <property type="entry name" value="Znf_MYND"/>
</dbReference>
<evidence type="ECO:0000256" key="1">
    <source>
        <dbReference type="ARBA" id="ARBA00022723"/>
    </source>
</evidence>
<protein>
    <recommendedName>
        <fullName evidence="6">MYND-type domain-containing protein</fullName>
    </recommendedName>
</protein>
<dbReference type="AlphaFoldDB" id="A0A0B7A620"/>
<dbReference type="Pfam" id="PF01753">
    <property type="entry name" value="zf-MYND"/>
    <property type="match status" value="1"/>
</dbReference>
<feature type="region of interest" description="Disordered" evidence="5">
    <location>
        <begin position="126"/>
        <end position="148"/>
    </location>
</feature>
<feature type="compositionally biased region" description="Basic residues" evidence="5">
    <location>
        <begin position="127"/>
        <end position="142"/>
    </location>
</feature>
<keyword evidence="1" id="KW-0479">Metal-binding</keyword>
<organism evidence="7">
    <name type="scientific">Arion vulgaris</name>
    <dbReference type="NCBI Taxonomy" id="1028688"/>
    <lineage>
        <taxon>Eukaryota</taxon>
        <taxon>Metazoa</taxon>
        <taxon>Spiralia</taxon>
        <taxon>Lophotrochozoa</taxon>
        <taxon>Mollusca</taxon>
        <taxon>Gastropoda</taxon>
        <taxon>Heterobranchia</taxon>
        <taxon>Euthyneura</taxon>
        <taxon>Panpulmonata</taxon>
        <taxon>Eupulmonata</taxon>
        <taxon>Stylommatophora</taxon>
        <taxon>Helicina</taxon>
        <taxon>Arionoidea</taxon>
        <taxon>Arionidae</taxon>
        <taxon>Arion</taxon>
    </lineage>
</organism>
<evidence type="ECO:0000256" key="5">
    <source>
        <dbReference type="SAM" id="MobiDB-lite"/>
    </source>
</evidence>
<evidence type="ECO:0000256" key="2">
    <source>
        <dbReference type="ARBA" id="ARBA00022771"/>
    </source>
</evidence>
<dbReference type="SUPFAM" id="SSF144232">
    <property type="entry name" value="HIT/MYND zinc finger-like"/>
    <property type="match status" value="1"/>
</dbReference>
<sequence>MEMTIEIEKLLLLNERNRCVKCRRTIENTHTCDRCSEFRYCSVKCLEDDQESHLQYCNIICASKHILTTVPVNEFAKYMVQMKEMAEHQGGNENECTVQTTCGVPAEKQNSDEDFIHSQRQTAACKPKLKKNGKKKRKQGYRNKKENTKNESCIKDACQDEKAIGSSEAGGNGGVAHVDPKVESVENFGVGWWKSKTNSTTTESSSAARRSDIGGYTGAVSSGVGGSS</sequence>
<evidence type="ECO:0000256" key="4">
    <source>
        <dbReference type="PROSITE-ProRule" id="PRU00134"/>
    </source>
</evidence>
<name>A0A0B7A620_9EUPU</name>
<gene>
    <name evidence="7" type="primary">ORF99822</name>
</gene>
<feature type="compositionally biased region" description="Low complexity" evidence="5">
    <location>
        <begin position="195"/>
        <end position="208"/>
    </location>
</feature>
<evidence type="ECO:0000313" key="7">
    <source>
        <dbReference type="EMBL" id="CEK76404.1"/>
    </source>
</evidence>